<evidence type="ECO:0000313" key="4">
    <source>
        <dbReference type="EMBL" id="MFC5770845.1"/>
    </source>
</evidence>
<feature type="signal peptide" evidence="2">
    <location>
        <begin position="1"/>
        <end position="29"/>
    </location>
</feature>
<dbReference type="PANTHER" id="PTHR35936:SF17">
    <property type="entry name" value="ARGININE-BINDING EXTRACELLULAR PROTEIN ARTP"/>
    <property type="match status" value="1"/>
</dbReference>
<accession>A0ABW1AUJ5</accession>
<gene>
    <name evidence="4" type="ORF">ACFPTN_15805</name>
</gene>
<feature type="chain" id="PRO_5045260178" evidence="2">
    <location>
        <begin position="30"/>
        <end position="285"/>
    </location>
</feature>
<dbReference type="RefSeq" id="WP_096446003.1">
    <property type="nucleotide sequence ID" value="NZ_JBHSOG010000060.1"/>
</dbReference>
<feature type="domain" description="Solute-binding protein family 3/N-terminal" evidence="3">
    <location>
        <begin position="41"/>
        <end position="278"/>
    </location>
</feature>
<dbReference type="Gene3D" id="3.40.190.10">
    <property type="entry name" value="Periplasmic binding protein-like II"/>
    <property type="match status" value="3"/>
</dbReference>
<evidence type="ECO:0000259" key="3">
    <source>
        <dbReference type="SMART" id="SM00062"/>
    </source>
</evidence>
<dbReference type="Proteomes" id="UP001595974">
    <property type="component" value="Unassembled WGS sequence"/>
</dbReference>
<sequence length="285" mass="30295">MWTERRRLLLGAGALLAQAALPGAARAIAAGGPPETQQPGALRIAVYADFPPYSYKGKGVDVALGKALADKLGLRAEFVEFQPGEDMSDDLRNMVWRGHYLGTRPADVMLHVPVDARFAAQNDKVAIFGPYHLETMAVARDPARLPPVAGSAAAGLEVFTRELIGAEVDSHASDFLMQVLNGRLRGNVRHFRTPALAVEALERGEIAAVLGTHTELQAALAGSGRYALDRLALPELRVAQWPLGMAVKAEATPLAEALGRALGELQRSGAVARLFAEQGLSLTAP</sequence>
<evidence type="ECO:0000313" key="5">
    <source>
        <dbReference type="Proteomes" id="UP001595974"/>
    </source>
</evidence>
<dbReference type="InterPro" id="IPR001638">
    <property type="entry name" value="Solute-binding_3/MltF_N"/>
</dbReference>
<organism evidence="4 5">
    <name type="scientific">Thauera sinica</name>
    <dbReference type="NCBI Taxonomy" id="2665146"/>
    <lineage>
        <taxon>Bacteria</taxon>
        <taxon>Pseudomonadati</taxon>
        <taxon>Pseudomonadota</taxon>
        <taxon>Betaproteobacteria</taxon>
        <taxon>Rhodocyclales</taxon>
        <taxon>Zoogloeaceae</taxon>
        <taxon>Thauera</taxon>
    </lineage>
</organism>
<dbReference type="PROSITE" id="PS51318">
    <property type="entry name" value="TAT"/>
    <property type="match status" value="1"/>
</dbReference>
<name>A0ABW1AUJ5_9RHOO</name>
<evidence type="ECO:0000256" key="2">
    <source>
        <dbReference type="SAM" id="SignalP"/>
    </source>
</evidence>
<dbReference type="PANTHER" id="PTHR35936">
    <property type="entry name" value="MEMBRANE-BOUND LYTIC MUREIN TRANSGLYCOSYLASE F"/>
    <property type="match status" value="1"/>
</dbReference>
<dbReference type="SMART" id="SM00062">
    <property type="entry name" value="PBPb"/>
    <property type="match status" value="1"/>
</dbReference>
<dbReference type="InterPro" id="IPR006311">
    <property type="entry name" value="TAT_signal"/>
</dbReference>
<dbReference type="EMBL" id="JBHSOG010000060">
    <property type="protein sequence ID" value="MFC5770845.1"/>
    <property type="molecule type" value="Genomic_DNA"/>
</dbReference>
<keyword evidence="5" id="KW-1185">Reference proteome</keyword>
<dbReference type="SUPFAM" id="SSF53850">
    <property type="entry name" value="Periplasmic binding protein-like II"/>
    <property type="match status" value="1"/>
</dbReference>
<comment type="caution">
    <text evidence="4">The sequence shown here is derived from an EMBL/GenBank/DDBJ whole genome shotgun (WGS) entry which is preliminary data.</text>
</comment>
<evidence type="ECO:0000256" key="1">
    <source>
        <dbReference type="ARBA" id="ARBA00022729"/>
    </source>
</evidence>
<protein>
    <submittedName>
        <fullName evidence="4">Substrate-binding periplasmic protein</fullName>
    </submittedName>
</protein>
<reference evidence="5" key="1">
    <citation type="journal article" date="2019" name="Int. J. Syst. Evol. Microbiol.">
        <title>The Global Catalogue of Microorganisms (GCM) 10K type strain sequencing project: providing services to taxonomists for standard genome sequencing and annotation.</title>
        <authorList>
            <consortium name="The Broad Institute Genomics Platform"/>
            <consortium name="The Broad Institute Genome Sequencing Center for Infectious Disease"/>
            <person name="Wu L."/>
            <person name="Ma J."/>
        </authorList>
    </citation>
    <scope>NUCLEOTIDE SEQUENCE [LARGE SCALE GENOMIC DNA]</scope>
    <source>
        <strain evidence="5">SHR3</strain>
    </source>
</reference>
<keyword evidence="1 2" id="KW-0732">Signal</keyword>
<proteinExistence type="predicted"/>